<feature type="compositionally biased region" description="Basic and acidic residues" evidence="7">
    <location>
        <begin position="390"/>
        <end position="402"/>
    </location>
</feature>
<evidence type="ECO:0000256" key="7">
    <source>
        <dbReference type="SAM" id="MobiDB-lite"/>
    </source>
</evidence>
<feature type="compositionally biased region" description="Acidic residues" evidence="7">
    <location>
        <begin position="195"/>
        <end position="205"/>
    </location>
</feature>
<keyword evidence="4" id="KW-0508">mRNA splicing</keyword>
<dbReference type="GO" id="GO:0046540">
    <property type="term" value="C:U4/U6 x U5 tri-snRNP complex"/>
    <property type="evidence" value="ECO:0007669"/>
    <property type="project" value="InterPro"/>
</dbReference>
<feature type="region of interest" description="Disordered" evidence="7">
    <location>
        <begin position="194"/>
        <end position="244"/>
    </location>
</feature>
<feature type="compositionally biased region" description="Basic residues" evidence="7">
    <location>
        <begin position="634"/>
        <end position="643"/>
    </location>
</feature>
<feature type="region of interest" description="Disordered" evidence="7">
    <location>
        <begin position="130"/>
        <end position="163"/>
    </location>
</feature>
<feature type="compositionally biased region" description="Polar residues" evidence="7">
    <location>
        <begin position="61"/>
        <end position="78"/>
    </location>
</feature>
<comment type="similarity">
    <text evidence="2">Belongs to the SNU66/SART1 family.</text>
</comment>
<name>A0AA43TZE6_9LECA</name>
<feature type="compositionally biased region" description="Basic residues" evidence="7">
    <location>
        <begin position="307"/>
        <end position="318"/>
    </location>
</feature>
<dbReference type="InterPro" id="IPR045347">
    <property type="entry name" value="HIND"/>
</dbReference>
<dbReference type="EMBL" id="JAPUFD010000016">
    <property type="protein sequence ID" value="MDI1491850.1"/>
    <property type="molecule type" value="Genomic_DNA"/>
</dbReference>
<dbReference type="GO" id="GO:0000481">
    <property type="term" value="P:maturation of 5S rRNA"/>
    <property type="evidence" value="ECO:0007669"/>
    <property type="project" value="TreeGrafter"/>
</dbReference>
<evidence type="ECO:0000256" key="6">
    <source>
        <dbReference type="SAM" id="Coils"/>
    </source>
</evidence>
<accession>A0AA43TZE6</accession>
<comment type="subcellular location">
    <subcellularLocation>
        <location evidence="1">Nucleus</location>
    </subcellularLocation>
</comment>
<feature type="region of interest" description="Disordered" evidence="7">
    <location>
        <begin position="634"/>
        <end position="694"/>
    </location>
</feature>
<feature type="region of interest" description="Disordered" evidence="7">
    <location>
        <begin position="306"/>
        <end position="505"/>
    </location>
</feature>
<evidence type="ECO:0000256" key="4">
    <source>
        <dbReference type="ARBA" id="ARBA00023187"/>
    </source>
</evidence>
<dbReference type="InterPro" id="IPR005011">
    <property type="entry name" value="SNU66/SART1"/>
</dbReference>
<evidence type="ECO:0000313" key="8">
    <source>
        <dbReference type="EMBL" id="MDI1491850.1"/>
    </source>
</evidence>
<evidence type="ECO:0000313" key="9">
    <source>
        <dbReference type="Proteomes" id="UP001161017"/>
    </source>
</evidence>
<feature type="compositionally biased region" description="Polar residues" evidence="7">
    <location>
        <begin position="348"/>
        <end position="365"/>
    </location>
</feature>
<evidence type="ECO:0000256" key="2">
    <source>
        <dbReference type="ARBA" id="ARBA00006076"/>
    </source>
</evidence>
<dbReference type="Pfam" id="PF03343">
    <property type="entry name" value="SART-1"/>
    <property type="match status" value="1"/>
</dbReference>
<keyword evidence="6" id="KW-0175">Coiled coil</keyword>
<keyword evidence="5" id="KW-0539">Nucleus</keyword>
<feature type="compositionally biased region" description="Polar residues" evidence="7">
    <location>
        <begin position="331"/>
        <end position="341"/>
    </location>
</feature>
<feature type="coiled-coil region" evidence="6">
    <location>
        <begin position="551"/>
        <end position="578"/>
    </location>
</feature>
<feature type="compositionally biased region" description="Basic and acidic residues" evidence="7">
    <location>
        <begin position="206"/>
        <end position="219"/>
    </location>
</feature>
<feature type="compositionally biased region" description="Basic and acidic residues" evidence="7">
    <location>
        <begin position="81"/>
        <end position="99"/>
    </location>
</feature>
<comment type="caution">
    <text evidence="8">The sequence shown here is derived from an EMBL/GenBank/DDBJ whole genome shotgun (WGS) entry which is preliminary data.</text>
</comment>
<evidence type="ECO:0000256" key="3">
    <source>
        <dbReference type="ARBA" id="ARBA00022664"/>
    </source>
</evidence>
<dbReference type="Pfam" id="PF19252">
    <property type="entry name" value="HIND"/>
    <property type="match status" value="1"/>
</dbReference>
<keyword evidence="9" id="KW-1185">Reference proteome</keyword>
<dbReference type="Proteomes" id="UP001161017">
    <property type="component" value="Unassembled WGS sequence"/>
</dbReference>
<proteinExistence type="inferred from homology"/>
<feature type="region of interest" description="Disordered" evidence="7">
    <location>
        <begin position="1"/>
        <end position="99"/>
    </location>
</feature>
<dbReference type="PANTHER" id="PTHR14152:SF5">
    <property type="entry name" value="U4_U6.U5 TRI-SNRNP-ASSOCIATED PROTEIN 1"/>
    <property type="match status" value="1"/>
</dbReference>
<dbReference type="GO" id="GO:0045292">
    <property type="term" value="P:mRNA cis splicing, via spliceosome"/>
    <property type="evidence" value="ECO:0007669"/>
    <property type="project" value="TreeGrafter"/>
</dbReference>
<feature type="compositionally biased region" description="Basic and acidic residues" evidence="7">
    <location>
        <begin position="644"/>
        <end position="663"/>
    </location>
</feature>
<dbReference type="PANTHER" id="PTHR14152">
    <property type="entry name" value="SQUAMOUS CELL CARCINOMA ANTIGEN RECOGNISED BY CYTOTOXIC T LYMPHOCYTES"/>
    <property type="match status" value="1"/>
</dbReference>
<dbReference type="AlphaFoldDB" id="A0AA43TZE6"/>
<protein>
    <recommendedName>
        <fullName evidence="10">SART-1 protein</fullName>
    </recommendedName>
</protein>
<evidence type="ECO:0000256" key="1">
    <source>
        <dbReference type="ARBA" id="ARBA00004123"/>
    </source>
</evidence>
<reference evidence="8" key="1">
    <citation type="journal article" date="2023" name="Genome Biol. Evol.">
        <title>First Whole Genome Sequence and Flow Cytometry Genome Size Data for the Lichen-Forming Fungus Ramalina farinacea (Ascomycota).</title>
        <authorList>
            <person name="Llewellyn T."/>
            <person name="Mian S."/>
            <person name="Hill R."/>
            <person name="Leitch I.J."/>
            <person name="Gaya E."/>
        </authorList>
    </citation>
    <scope>NUCLEOTIDE SEQUENCE</scope>
    <source>
        <strain evidence="8">LIQ254RAFAR</strain>
    </source>
</reference>
<sequence>MADLAIEETNRIRASLGMKPLPVPSSTSSISGPAFKQNSKTKKRSSSISSSSSDSDDPGSTLESRQAQGETNWQSLQSAADAKKAREAKLASIKKARDAAQKFAKLEGKGLGDNDEKGDLDTRTWLLQQKKRRKQIEREREKARKLEQELAEREAGLEHTAEDLKGVSVAHGLEEFDEEDGEGQVLTLKDATIDQNEEEGDELENAELKEKEATRERLGAKKRKPIYDPNAEDEDGGRKILGQYDETIDGKKRKRFQLDGKGASAEDREAMKAAVAEKMKAKPISLDVLKDDVPISDYAEPVEAKIRKAKKKKAKSTRQKAVDEDDIFPTVETNGGRTNGDSMEIDNVNGTSLPSKPKASETTSFADDDDLQASLAIQRRAALKKRKRTKPEDLARQMREEASAGPEVDMDNNQAEEGGLVIDETTEFVANLQRAKEEDPKPKPQKSKARSNTPTLKPEHSITEDVDMDAVPTNNTSDSEDLDSHLKREASSATPNPMTETGLEDEQTLNQGLGATLSMLSQRGLVAPRTEADIVGLHRDRQSFLLNKQRREAEIERRARAQRERDRASGKLDKMSAREREEYARFENKQRDQMESRIMSEVYAKDYKPDVQLKYVDEFGRSMDQKEAFKHLSHQFHGKGSGKQKTEKHLKKVEDERARDSKSLLDASGVGGGGMTGAREATAKKQRQAGVRLG</sequence>
<organism evidence="8 9">
    <name type="scientific">Ramalina farinacea</name>
    <dbReference type="NCBI Taxonomy" id="258253"/>
    <lineage>
        <taxon>Eukaryota</taxon>
        <taxon>Fungi</taxon>
        <taxon>Dikarya</taxon>
        <taxon>Ascomycota</taxon>
        <taxon>Pezizomycotina</taxon>
        <taxon>Lecanoromycetes</taxon>
        <taxon>OSLEUM clade</taxon>
        <taxon>Lecanoromycetidae</taxon>
        <taxon>Lecanorales</taxon>
        <taxon>Lecanorineae</taxon>
        <taxon>Ramalinaceae</taxon>
        <taxon>Ramalina</taxon>
    </lineage>
</organism>
<evidence type="ECO:0008006" key="10">
    <source>
        <dbReference type="Google" id="ProtNLM"/>
    </source>
</evidence>
<evidence type="ECO:0000256" key="5">
    <source>
        <dbReference type="ARBA" id="ARBA00023242"/>
    </source>
</evidence>
<keyword evidence="3" id="KW-0507">mRNA processing</keyword>
<gene>
    <name evidence="8" type="ORF">OHK93_003061</name>
</gene>
<feature type="compositionally biased region" description="Basic and acidic residues" evidence="7">
    <location>
        <begin position="136"/>
        <end position="163"/>
    </location>
</feature>